<comment type="similarity">
    <text evidence="2">Belongs to the ROK (NagC/XylR) family.</text>
</comment>
<gene>
    <name evidence="4" type="ORF">AS030_19295</name>
</gene>
<sequence length="386" mass="41613">MQTITWNQQVVKRNNKSLVLQTIIEKEPVSRADIAQITGLNKATVSSLVNDILEENLIFESGPGESSGGRRPVLLHFNKTAGYAIGIDIGVNYVLSMLTDLKGNILIEKNQPIKNVAFDAVTDVVSEMIRSLILEMPKSSYGAVGIGIGVPGIVDKQGTVLFAPNLNWSNISLKQHIEEEFKLPVLIENEANAGAYGEKQLGAGQSFQDIIYVSAGIGIGAGIILNGELYQGKNGYSGELGHVIIQANGKKCSCGSQGCWEVYASENALLEMAPQQDATLESLVALAEQNDPEAIALFEKIGVSIGIGVNNIINAFNPEQVIIGNRLVVAKQWLEGPILETIQTHTLPFHQKEVQLQFSQLSVYSAALGVSAFVVENFIRDGITVL</sequence>
<dbReference type="RefSeq" id="WP_061974737.1">
    <property type="nucleotide sequence ID" value="NZ_FMAV01000004.1"/>
</dbReference>
<dbReference type="OrthoDB" id="9796533at2"/>
<dbReference type="Pfam" id="PF00480">
    <property type="entry name" value="ROK"/>
    <property type="match status" value="1"/>
</dbReference>
<evidence type="ECO:0000313" key="4">
    <source>
        <dbReference type="EMBL" id="KSU81092.1"/>
    </source>
</evidence>
<dbReference type="Gene3D" id="3.30.420.40">
    <property type="match status" value="2"/>
</dbReference>
<organism evidence="4 5">
    <name type="scientific">Fictibacillus enclensis</name>
    <dbReference type="NCBI Taxonomy" id="1017270"/>
    <lineage>
        <taxon>Bacteria</taxon>
        <taxon>Bacillati</taxon>
        <taxon>Bacillota</taxon>
        <taxon>Bacilli</taxon>
        <taxon>Bacillales</taxon>
        <taxon>Fictibacillaceae</taxon>
        <taxon>Fictibacillus</taxon>
    </lineage>
</organism>
<dbReference type="EMBL" id="LNQN01000006">
    <property type="protein sequence ID" value="KSU81092.1"/>
    <property type="molecule type" value="Genomic_DNA"/>
</dbReference>
<dbReference type="AlphaFoldDB" id="A0A0V8J292"/>
<proteinExistence type="inferred from homology"/>
<dbReference type="SUPFAM" id="SSF46785">
    <property type="entry name" value="Winged helix' DNA-binding domain"/>
    <property type="match status" value="1"/>
</dbReference>
<keyword evidence="3" id="KW-0859">Xylose metabolism</keyword>
<name>A0A0V8J292_9BACL</name>
<evidence type="ECO:0000256" key="2">
    <source>
        <dbReference type="ARBA" id="ARBA00006479"/>
    </source>
</evidence>
<dbReference type="Gene3D" id="1.10.10.10">
    <property type="entry name" value="Winged helix-like DNA-binding domain superfamily/Winged helix DNA-binding domain"/>
    <property type="match status" value="1"/>
</dbReference>
<protein>
    <submittedName>
        <fullName evidence="4">ROK family protein</fullName>
    </submittedName>
</protein>
<dbReference type="InterPro" id="IPR036388">
    <property type="entry name" value="WH-like_DNA-bd_sf"/>
</dbReference>
<dbReference type="PANTHER" id="PTHR18964">
    <property type="entry name" value="ROK (REPRESSOR, ORF, KINASE) FAMILY"/>
    <property type="match status" value="1"/>
</dbReference>
<dbReference type="SUPFAM" id="SSF53067">
    <property type="entry name" value="Actin-like ATPase domain"/>
    <property type="match status" value="1"/>
</dbReference>
<accession>A0A0V8J292</accession>
<dbReference type="InterPro" id="IPR000600">
    <property type="entry name" value="ROK"/>
</dbReference>
<evidence type="ECO:0000256" key="1">
    <source>
        <dbReference type="ARBA" id="ARBA00002486"/>
    </source>
</evidence>
<dbReference type="InterPro" id="IPR036390">
    <property type="entry name" value="WH_DNA-bd_sf"/>
</dbReference>
<keyword evidence="3" id="KW-0119">Carbohydrate metabolism</keyword>
<dbReference type="CDD" id="cd24076">
    <property type="entry name" value="ASKHA_ATPase_ROK_BsXylR-like"/>
    <property type="match status" value="1"/>
</dbReference>
<dbReference type="InterPro" id="IPR043129">
    <property type="entry name" value="ATPase_NBD"/>
</dbReference>
<dbReference type="Proteomes" id="UP000054099">
    <property type="component" value="Unassembled WGS sequence"/>
</dbReference>
<dbReference type="GO" id="GO:0042732">
    <property type="term" value="P:D-xylose metabolic process"/>
    <property type="evidence" value="ECO:0007669"/>
    <property type="project" value="UniProtKB-KW"/>
</dbReference>
<dbReference type="PANTHER" id="PTHR18964:SF149">
    <property type="entry name" value="BIFUNCTIONAL UDP-N-ACETYLGLUCOSAMINE 2-EPIMERASE_N-ACETYLMANNOSAMINE KINASE"/>
    <property type="match status" value="1"/>
</dbReference>
<keyword evidence="5" id="KW-1185">Reference proteome</keyword>
<comment type="caution">
    <text evidence="4">The sequence shown here is derived from an EMBL/GenBank/DDBJ whole genome shotgun (WGS) entry which is preliminary data.</text>
</comment>
<evidence type="ECO:0000313" key="5">
    <source>
        <dbReference type="Proteomes" id="UP000054099"/>
    </source>
</evidence>
<evidence type="ECO:0000256" key="3">
    <source>
        <dbReference type="ARBA" id="ARBA00022629"/>
    </source>
</evidence>
<reference evidence="4 5" key="1">
    <citation type="journal article" date="2014" name="Antonie Van Leeuwenhoek">
        <title>Fictibacillus enclensis sp. nov., isolated from marine sediment.</title>
        <authorList>
            <person name="Dastager S.G."/>
            <person name="Mawlankar R."/>
            <person name="Srinivasan K."/>
            <person name="Tang S.K."/>
            <person name="Lee J.C."/>
            <person name="Ramana V.V."/>
            <person name="Shouche Y.S."/>
        </authorList>
    </citation>
    <scope>NUCLEOTIDE SEQUENCE [LARGE SCALE GENOMIC DNA]</scope>
    <source>
        <strain evidence="4 5">NIO-1003</strain>
    </source>
</reference>
<comment type="function">
    <text evidence="1">Transcriptional repressor of xylose-utilizing enzymes.</text>
</comment>